<name>A0A7R8V1W2_HERIL</name>
<keyword evidence="6" id="KW-1185">Reference proteome</keyword>
<dbReference type="Gene3D" id="1.25.40.420">
    <property type="match status" value="1"/>
</dbReference>
<dbReference type="OMA" id="RTHNCEE"/>
<evidence type="ECO:0000256" key="3">
    <source>
        <dbReference type="ARBA" id="ARBA00023203"/>
    </source>
</evidence>
<dbReference type="OrthoDB" id="6418787at2759"/>
<dbReference type="Pfam" id="PF01344">
    <property type="entry name" value="Kelch_1"/>
    <property type="match status" value="2"/>
</dbReference>
<organism evidence="5 6">
    <name type="scientific">Hermetia illucens</name>
    <name type="common">Black soldier fly</name>
    <dbReference type="NCBI Taxonomy" id="343691"/>
    <lineage>
        <taxon>Eukaryota</taxon>
        <taxon>Metazoa</taxon>
        <taxon>Ecdysozoa</taxon>
        <taxon>Arthropoda</taxon>
        <taxon>Hexapoda</taxon>
        <taxon>Insecta</taxon>
        <taxon>Pterygota</taxon>
        <taxon>Neoptera</taxon>
        <taxon>Endopterygota</taxon>
        <taxon>Diptera</taxon>
        <taxon>Brachycera</taxon>
        <taxon>Stratiomyomorpha</taxon>
        <taxon>Stratiomyidae</taxon>
        <taxon>Hermetiinae</taxon>
        <taxon>Hermetia</taxon>
    </lineage>
</organism>
<gene>
    <name evidence="5" type="ORF">HERILL_LOCUS13135</name>
</gene>
<dbReference type="InParanoid" id="A0A7R8V1W2"/>
<dbReference type="PANTHER" id="PTHR24412">
    <property type="entry name" value="KELCH PROTEIN"/>
    <property type="match status" value="1"/>
</dbReference>
<dbReference type="SMART" id="SM00225">
    <property type="entry name" value="BTB"/>
    <property type="match status" value="1"/>
</dbReference>
<protein>
    <recommendedName>
        <fullName evidence="4">BTB domain-containing protein</fullName>
    </recommendedName>
</protein>
<keyword evidence="1" id="KW-0880">Kelch repeat</keyword>
<dbReference type="InterPro" id="IPR011705">
    <property type="entry name" value="BACK"/>
</dbReference>
<sequence>MTTKDQGNLEIVNDKRSTEFFKVFAELRELKRFTDIKLQIGDVELDAHRAVLSAASPFFNAMFDDAFIKSGKDKVELLHETNPTVMSAILDYMYLGKLNVALKDVRLLLQNLDYLQMENAKKECERALLDNVNQNNSIEILILADKYGLTELYGLSSQSLKQNFHKIYESNRIKELPVDELEIVLKAVYDSHPKHAFKSILSWIEQDAVQRCPHMYDLSSKYIKVGTLTKEIADQKLFIFPDRSPKVHVVELKSKKLSVMSRPPKCKQFSAATYKNGLYAVGGSSSKTLREFGFKYDFECRKWSQFPCLVLRRKPGVCVADDKLYIVGGYDKEFTAYSTVSCYDFQTGQLHNLSSMKEHRASPGVIYYNSSIYVFGGDDPRGGIVERYDPREGVWTQAGKDPDRDMGCTAALVFDKIYYKHWEHSLYTYEPRQLTSRLEQKYSKFGTIASCDNRLYIALDEGGISHYIPETNNYSKVSKKKFVFPFIVSYKE</sequence>
<dbReference type="Gene3D" id="3.30.710.10">
    <property type="entry name" value="Potassium Channel Kv1.1, Chain A"/>
    <property type="match status" value="1"/>
</dbReference>
<dbReference type="Pfam" id="PF07707">
    <property type="entry name" value="BACK"/>
    <property type="match status" value="1"/>
</dbReference>
<dbReference type="SUPFAM" id="SSF54695">
    <property type="entry name" value="POZ domain"/>
    <property type="match status" value="1"/>
</dbReference>
<keyword evidence="2" id="KW-0677">Repeat</keyword>
<dbReference type="InterPro" id="IPR006652">
    <property type="entry name" value="Kelch_1"/>
</dbReference>
<accession>A0A7R8V1W2</accession>
<dbReference type="SUPFAM" id="SSF117281">
    <property type="entry name" value="Kelch motif"/>
    <property type="match status" value="1"/>
</dbReference>
<dbReference type="PANTHER" id="PTHR24412:SF489">
    <property type="entry name" value="RING FINGER DOMAIN AND KELCH REPEAT-CONTAINING PROTEIN DDB_G0271372"/>
    <property type="match status" value="1"/>
</dbReference>
<dbReference type="InterPro" id="IPR011333">
    <property type="entry name" value="SKP1/BTB/POZ_sf"/>
</dbReference>
<reference evidence="5 6" key="1">
    <citation type="submission" date="2020-11" db="EMBL/GenBank/DDBJ databases">
        <authorList>
            <person name="Wallbank WR R."/>
            <person name="Pardo Diaz C."/>
            <person name="Kozak K."/>
            <person name="Martin S."/>
            <person name="Jiggins C."/>
            <person name="Moest M."/>
            <person name="Warren A I."/>
            <person name="Generalovic N T."/>
            <person name="Byers J.R.P. K."/>
            <person name="Montejo-Kovacevich G."/>
            <person name="Yen C E."/>
        </authorList>
    </citation>
    <scope>NUCLEOTIDE SEQUENCE [LARGE SCALE GENOMIC DNA]</scope>
</reference>
<dbReference type="Pfam" id="PF00651">
    <property type="entry name" value="BTB"/>
    <property type="match status" value="1"/>
</dbReference>
<feature type="domain" description="BTB" evidence="4">
    <location>
        <begin position="34"/>
        <end position="102"/>
    </location>
</feature>
<dbReference type="Gene3D" id="2.120.10.80">
    <property type="entry name" value="Kelch-type beta propeller"/>
    <property type="match status" value="1"/>
</dbReference>
<dbReference type="InterPro" id="IPR000210">
    <property type="entry name" value="BTB/POZ_dom"/>
</dbReference>
<dbReference type="InterPro" id="IPR015915">
    <property type="entry name" value="Kelch-typ_b-propeller"/>
</dbReference>
<keyword evidence="3" id="KW-0009">Actin-binding</keyword>
<dbReference type="GO" id="GO:0003779">
    <property type="term" value="F:actin binding"/>
    <property type="evidence" value="ECO:0007669"/>
    <property type="project" value="UniProtKB-KW"/>
</dbReference>
<evidence type="ECO:0000313" key="5">
    <source>
        <dbReference type="EMBL" id="CAD7090667.1"/>
    </source>
</evidence>
<evidence type="ECO:0000259" key="4">
    <source>
        <dbReference type="PROSITE" id="PS50097"/>
    </source>
</evidence>
<dbReference type="PROSITE" id="PS50097">
    <property type="entry name" value="BTB"/>
    <property type="match status" value="1"/>
</dbReference>
<proteinExistence type="predicted"/>
<dbReference type="AlphaFoldDB" id="A0A7R8V1W2"/>
<dbReference type="Proteomes" id="UP000594454">
    <property type="component" value="Chromosome 5"/>
</dbReference>
<dbReference type="SMART" id="SM00612">
    <property type="entry name" value="Kelch"/>
    <property type="match status" value="3"/>
</dbReference>
<evidence type="ECO:0000256" key="1">
    <source>
        <dbReference type="ARBA" id="ARBA00022441"/>
    </source>
</evidence>
<evidence type="ECO:0000313" key="6">
    <source>
        <dbReference type="Proteomes" id="UP000594454"/>
    </source>
</evidence>
<evidence type="ECO:0000256" key="2">
    <source>
        <dbReference type="ARBA" id="ARBA00022737"/>
    </source>
</evidence>
<dbReference type="EMBL" id="LR899013">
    <property type="protein sequence ID" value="CAD7090667.1"/>
    <property type="molecule type" value="Genomic_DNA"/>
</dbReference>